<dbReference type="PANTHER" id="PTHR18895:SF74">
    <property type="entry name" value="MTRF1L RELEASE FACTOR GLUTAMINE METHYLTRANSFERASE"/>
    <property type="match status" value="1"/>
</dbReference>
<proteinExistence type="predicted"/>
<dbReference type="EMBL" id="WODA01000002">
    <property type="protein sequence ID" value="MUN05881.1"/>
    <property type="molecule type" value="Genomic_DNA"/>
</dbReference>
<evidence type="ECO:0000313" key="1">
    <source>
        <dbReference type="EMBL" id="MUN05881.1"/>
    </source>
</evidence>
<dbReference type="GO" id="GO:0008168">
    <property type="term" value="F:methyltransferase activity"/>
    <property type="evidence" value="ECO:0007669"/>
    <property type="project" value="UniProtKB-KW"/>
</dbReference>
<name>A0A7C9HFV0_9MICO</name>
<gene>
    <name evidence="1" type="ORF">GLX25_01950</name>
</gene>
<dbReference type="PANTHER" id="PTHR18895">
    <property type="entry name" value="HEMK METHYLTRANSFERASE"/>
    <property type="match status" value="1"/>
</dbReference>
<keyword evidence="2" id="KW-1185">Reference proteome</keyword>
<protein>
    <submittedName>
        <fullName evidence="1">SAM-dependent methyltransferase</fullName>
    </submittedName>
</protein>
<keyword evidence="1" id="KW-0489">Methyltransferase</keyword>
<dbReference type="SUPFAM" id="SSF53335">
    <property type="entry name" value="S-adenosyl-L-methionine-dependent methyltransferases"/>
    <property type="match status" value="1"/>
</dbReference>
<dbReference type="Proteomes" id="UP000480122">
    <property type="component" value="Unassembled WGS sequence"/>
</dbReference>
<keyword evidence="1" id="KW-0808">Transferase</keyword>
<dbReference type="InterPro" id="IPR029063">
    <property type="entry name" value="SAM-dependent_MTases_sf"/>
</dbReference>
<evidence type="ECO:0000313" key="2">
    <source>
        <dbReference type="Proteomes" id="UP000480122"/>
    </source>
</evidence>
<dbReference type="GO" id="GO:0032259">
    <property type="term" value="P:methylation"/>
    <property type="evidence" value="ECO:0007669"/>
    <property type="project" value="UniProtKB-KW"/>
</dbReference>
<dbReference type="AlphaFoldDB" id="A0A7C9HFV0"/>
<organism evidence="1 2">
    <name type="scientific">Agromyces luteolus</name>
    <dbReference type="NCBI Taxonomy" id="88373"/>
    <lineage>
        <taxon>Bacteria</taxon>
        <taxon>Bacillati</taxon>
        <taxon>Actinomycetota</taxon>
        <taxon>Actinomycetes</taxon>
        <taxon>Micrococcales</taxon>
        <taxon>Microbacteriaceae</taxon>
        <taxon>Agromyces</taxon>
    </lineage>
</organism>
<dbReference type="InterPro" id="IPR050320">
    <property type="entry name" value="N5-glutamine_MTase"/>
</dbReference>
<reference evidence="1 2" key="1">
    <citation type="submission" date="2019-11" db="EMBL/GenBank/DDBJ databases">
        <title>Agromyces kandeliae sp. nov., isolated from mangrove soil.</title>
        <authorList>
            <person name="Wang R."/>
        </authorList>
    </citation>
    <scope>NUCLEOTIDE SEQUENCE [LARGE SCALE GENOMIC DNA]</scope>
    <source>
        <strain evidence="1 2">JCM 11431</strain>
    </source>
</reference>
<comment type="caution">
    <text evidence="1">The sequence shown here is derived from an EMBL/GenBank/DDBJ whole genome shotgun (WGS) entry which is preliminary data.</text>
</comment>
<sequence>MAAVASRLRSAGSVFAEDEAVILVEAAADDAELEQLVRRRVAGEPLEPIVGWVRFGRLRLSVGPGVFVPRQRSLRLARLAVRRVRATQAPVMLEPYCGVAPLAAIVAASVRGVEVHAADRDRNALAIARRNLPAGAGVHVADALEGLPDALIGRITTIGAVPPYVPESDLALMPREAREHEPAAALVGGGPDGLDHARRLVRTARPWMAVGGSMLLELHAAQLPVAAAEARSAGWRARVHPPNASRTGVLELIAG</sequence>
<dbReference type="Gene3D" id="3.40.50.150">
    <property type="entry name" value="Vaccinia Virus protein VP39"/>
    <property type="match status" value="1"/>
</dbReference>
<accession>A0A7C9HFV0</accession>